<evidence type="ECO:0000313" key="2">
    <source>
        <dbReference type="Proteomes" id="UP000187338"/>
    </source>
</evidence>
<dbReference type="EMBL" id="BDJL01000019">
    <property type="protein sequence ID" value="GAV24831.1"/>
    <property type="molecule type" value="Genomic_DNA"/>
</dbReference>
<comment type="caution">
    <text evidence="1">The sequence shown here is derived from an EMBL/GenBank/DDBJ whole genome shotgun (WGS) entry which is preliminary data.</text>
</comment>
<evidence type="ECO:0000313" key="1">
    <source>
        <dbReference type="EMBL" id="GAV24831.1"/>
    </source>
</evidence>
<dbReference type="OrthoDB" id="9554296at2"/>
<keyword evidence="2" id="KW-1185">Reference proteome</keyword>
<organism evidence="1 2">
    <name type="scientific">Carboxydothermus islandicus</name>
    <dbReference type="NCBI Taxonomy" id="661089"/>
    <lineage>
        <taxon>Bacteria</taxon>
        <taxon>Bacillati</taxon>
        <taxon>Bacillota</taxon>
        <taxon>Clostridia</taxon>
        <taxon>Thermoanaerobacterales</taxon>
        <taxon>Thermoanaerobacteraceae</taxon>
        <taxon>Carboxydothermus</taxon>
    </lineage>
</organism>
<name>A0A1L8D158_9THEO</name>
<protein>
    <recommendedName>
        <fullName evidence="3">Xylose isomerase-like TIM barrel domain-containing protein</fullName>
    </recommendedName>
</protein>
<evidence type="ECO:0008006" key="3">
    <source>
        <dbReference type="Google" id="ProtNLM"/>
    </source>
</evidence>
<reference evidence="2" key="1">
    <citation type="submission" date="2016-12" db="EMBL/GenBank/DDBJ databases">
        <title>Draft Genome Sequences od Carboxydothermus pertinax and islandicus, Hydrogenogenic Carboxydotrophic Bacteria.</title>
        <authorList>
            <person name="Fukuyama Y."/>
            <person name="Ohmae K."/>
            <person name="Yoneda Y."/>
            <person name="Yoshida T."/>
            <person name="Sako Y."/>
        </authorList>
    </citation>
    <scope>NUCLEOTIDE SEQUENCE [LARGE SCALE GENOMIC DNA]</scope>
    <source>
        <strain evidence="2">SET</strain>
    </source>
</reference>
<gene>
    <name evidence="1" type="ORF">ciss_07640</name>
</gene>
<dbReference type="AlphaFoldDB" id="A0A1L8D158"/>
<accession>A0A1L8D158</accession>
<sequence length="292" mass="34306">MSCLIPVDYHGLTYPFNIKPTISEVAGHFDIRKLKNNNIYYSLHTEYSYSRRKFDTQIVKNLNNICNANKNGIPMLWFSKEWALEFAEFIKILTADNNPPKIIEIHPPFSDYSNISKFIDMFKYFEYEVKSSFPDVVLLIENRSGSHYSYGTFIISKIEDLLEISNAIDRLKLNLKIALDIPQLFTAHQISKSKVEQMIDIMDNLKNIRHNIWGLHLWGKKDTLRRRREAHYGDLNTYFMGDLNIKKLFLLKLYEVLNDEICRYFVPEVNSGEKDLFSIVQDLINAGFSFIY</sequence>
<dbReference type="Gene3D" id="3.20.20.150">
    <property type="entry name" value="Divalent-metal-dependent TIM barrel enzymes"/>
    <property type="match status" value="1"/>
</dbReference>
<proteinExistence type="predicted"/>
<dbReference type="Proteomes" id="UP000187338">
    <property type="component" value="Unassembled WGS sequence"/>
</dbReference>
<dbReference type="RefSeq" id="WP_075865016.1">
    <property type="nucleotide sequence ID" value="NZ_BDJL01000019.1"/>
</dbReference>